<evidence type="ECO:0000256" key="3">
    <source>
        <dbReference type="ARBA" id="ARBA00005300"/>
    </source>
</evidence>
<reference evidence="13 14" key="1">
    <citation type="journal article" date="2016" name="Nat. Commun.">
        <title>Thousands of microbial genomes shed light on interconnected biogeochemical processes in an aquifer system.</title>
        <authorList>
            <person name="Anantharaman K."/>
            <person name="Brown C.T."/>
            <person name="Hug L.A."/>
            <person name="Sharon I."/>
            <person name="Castelle C.J."/>
            <person name="Probst A.J."/>
            <person name="Thomas B.C."/>
            <person name="Singh A."/>
            <person name="Wilkins M.J."/>
            <person name="Karaoz U."/>
            <person name="Brodie E.L."/>
            <person name="Williams K.H."/>
            <person name="Hubbard S.S."/>
            <person name="Banfield J.F."/>
        </authorList>
    </citation>
    <scope>NUCLEOTIDE SEQUENCE [LARGE SCALE GENOMIC DNA]</scope>
</reference>
<dbReference type="GO" id="GO:0004523">
    <property type="term" value="F:RNA-DNA hybrid ribonuclease activity"/>
    <property type="evidence" value="ECO:0007669"/>
    <property type="project" value="UniProtKB-UniRule"/>
</dbReference>
<keyword evidence="8 11" id="KW-0255">Endonuclease</keyword>
<dbReference type="Gene3D" id="3.30.420.10">
    <property type="entry name" value="Ribonuclease H-like superfamily/Ribonuclease H"/>
    <property type="match status" value="1"/>
</dbReference>
<dbReference type="GO" id="GO:0000287">
    <property type="term" value="F:magnesium ion binding"/>
    <property type="evidence" value="ECO:0007669"/>
    <property type="project" value="UniProtKB-UniRule"/>
</dbReference>
<evidence type="ECO:0000256" key="5">
    <source>
        <dbReference type="ARBA" id="ARBA00012180"/>
    </source>
</evidence>
<proteinExistence type="inferred from homology"/>
<evidence type="ECO:0000256" key="8">
    <source>
        <dbReference type="ARBA" id="ARBA00022759"/>
    </source>
</evidence>
<accession>A0A1F7RPN0</accession>
<gene>
    <name evidence="11" type="primary">rnhA</name>
    <name evidence="13" type="ORF">A2042_03265</name>
</gene>
<keyword evidence="10 11" id="KW-0460">Magnesium</keyword>
<dbReference type="InterPro" id="IPR012337">
    <property type="entry name" value="RNaseH-like_sf"/>
</dbReference>
<dbReference type="CDD" id="cd09278">
    <property type="entry name" value="RNase_HI_prokaryote_like"/>
    <property type="match status" value="1"/>
</dbReference>
<dbReference type="GO" id="GO:0005737">
    <property type="term" value="C:cytoplasm"/>
    <property type="evidence" value="ECO:0007669"/>
    <property type="project" value="UniProtKB-SubCell"/>
</dbReference>
<evidence type="ECO:0000256" key="4">
    <source>
        <dbReference type="ARBA" id="ARBA00011245"/>
    </source>
</evidence>
<dbReference type="Proteomes" id="UP000178526">
    <property type="component" value="Unassembled WGS sequence"/>
</dbReference>
<dbReference type="AlphaFoldDB" id="A0A1F7RPN0"/>
<comment type="caution">
    <text evidence="13">The sequence shown here is derived from an EMBL/GenBank/DDBJ whole genome shotgun (WGS) entry which is preliminary data.</text>
</comment>
<feature type="binding site" evidence="11">
    <location>
        <position position="47"/>
    </location>
    <ligand>
        <name>Mg(2+)</name>
        <dbReference type="ChEBI" id="CHEBI:18420"/>
        <label>1</label>
    </ligand>
</feature>
<dbReference type="PANTHER" id="PTHR10642:SF26">
    <property type="entry name" value="RIBONUCLEASE H1"/>
    <property type="match status" value="1"/>
</dbReference>
<dbReference type="SUPFAM" id="SSF53098">
    <property type="entry name" value="Ribonuclease H-like"/>
    <property type="match status" value="1"/>
</dbReference>
<evidence type="ECO:0000256" key="7">
    <source>
        <dbReference type="ARBA" id="ARBA00022723"/>
    </source>
</evidence>
<dbReference type="InterPro" id="IPR050092">
    <property type="entry name" value="RNase_H"/>
</dbReference>
<evidence type="ECO:0000313" key="14">
    <source>
        <dbReference type="Proteomes" id="UP000178526"/>
    </source>
</evidence>
<feature type="binding site" evidence="11">
    <location>
        <position position="69"/>
    </location>
    <ligand>
        <name>Mg(2+)</name>
        <dbReference type="ChEBI" id="CHEBI:18420"/>
        <label>1</label>
    </ligand>
</feature>
<feature type="binding site" evidence="11">
    <location>
        <position position="9"/>
    </location>
    <ligand>
        <name>Mg(2+)</name>
        <dbReference type="ChEBI" id="CHEBI:18420"/>
        <label>2</label>
    </ligand>
</feature>
<dbReference type="EMBL" id="MGDB01000018">
    <property type="protein sequence ID" value="OGL42944.1"/>
    <property type="molecule type" value="Genomic_DNA"/>
</dbReference>
<dbReference type="EC" id="3.1.26.4" evidence="5 11"/>
<dbReference type="PROSITE" id="PS50879">
    <property type="entry name" value="RNASE_H_1"/>
    <property type="match status" value="1"/>
</dbReference>
<evidence type="ECO:0000256" key="1">
    <source>
        <dbReference type="ARBA" id="ARBA00000077"/>
    </source>
</evidence>
<evidence type="ECO:0000313" key="13">
    <source>
        <dbReference type="EMBL" id="OGL42944.1"/>
    </source>
</evidence>
<evidence type="ECO:0000256" key="10">
    <source>
        <dbReference type="ARBA" id="ARBA00022842"/>
    </source>
</evidence>
<comment type="cofactor">
    <cofactor evidence="11">
        <name>Mg(2+)</name>
        <dbReference type="ChEBI" id="CHEBI:18420"/>
    </cofactor>
    <text evidence="11">Binds 1 Mg(2+) ion per subunit. May bind a second metal ion at a regulatory site, or after substrate binding.</text>
</comment>
<keyword evidence="6 11" id="KW-0540">Nuclease</keyword>
<comment type="subunit">
    <text evidence="4 11">Monomer.</text>
</comment>
<evidence type="ECO:0000259" key="12">
    <source>
        <dbReference type="PROSITE" id="PS50879"/>
    </source>
</evidence>
<dbReference type="HAMAP" id="MF_00042">
    <property type="entry name" value="RNase_H"/>
    <property type="match status" value="1"/>
</dbReference>
<protein>
    <recommendedName>
        <fullName evidence="5 11">Ribonuclease H</fullName>
        <shortName evidence="11">RNase H</shortName>
        <ecNumber evidence="5 11">3.1.26.4</ecNumber>
    </recommendedName>
</protein>
<keyword evidence="9 11" id="KW-0378">Hydrolase</keyword>
<evidence type="ECO:0000256" key="9">
    <source>
        <dbReference type="ARBA" id="ARBA00022801"/>
    </source>
</evidence>
<evidence type="ECO:0000256" key="2">
    <source>
        <dbReference type="ARBA" id="ARBA00004065"/>
    </source>
</evidence>
<comment type="function">
    <text evidence="2 11">Endonuclease that specifically degrades the RNA of RNA-DNA hybrids.</text>
</comment>
<evidence type="ECO:0000256" key="11">
    <source>
        <dbReference type="HAMAP-Rule" id="MF_00042"/>
    </source>
</evidence>
<dbReference type="InterPro" id="IPR036397">
    <property type="entry name" value="RNaseH_sf"/>
</dbReference>
<feature type="binding site" evidence="11">
    <location>
        <position position="9"/>
    </location>
    <ligand>
        <name>Mg(2+)</name>
        <dbReference type="ChEBI" id="CHEBI:18420"/>
        <label>1</label>
    </ligand>
</feature>
<dbReference type="GO" id="GO:0003676">
    <property type="term" value="F:nucleic acid binding"/>
    <property type="evidence" value="ECO:0007669"/>
    <property type="project" value="InterPro"/>
</dbReference>
<dbReference type="FunFam" id="3.30.420.10:FF:000089">
    <property type="entry name" value="Ribonuclease H"/>
    <property type="match status" value="1"/>
</dbReference>
<organism evidence="13 14">
    <name type="scientific">Candidatus Schekmanbacteria bacterium GWA2_38_11</name>
    <dbReference type="NCBI Taxonomy" id="1817876"/>
    <lineage>
        <taxon>Bacteria</taxon>
        <taxon>Candidatus Schekmaniibacteriota</taxon>
    </lineage>
</organism>
<feature type="domain" description="RNase H type-1" evidence="12">
    <location>
        <begin position="1"/>
        <end position="141"/>
    </location>
</feature>
<dbReference type="InterPro" id="IPR022892">
    <property type="entry name" value="RNaseHI"/>
</dbReference>
<feature type="binding site" evidence="11">
    <location>
        <position position="133"/>
    </location>
    <ligand>
        <name>Mg(2+)</name>
        <dbReference type="ChEBI" id="CHEBI:18420"/>
        <label>2</label>
    </ligand>
</feature>
<keyword evidence="7 11" id="KW-0479">Metal-binding</keyword>
<keyword evidence="11" id="KW-0963">Cytoplasm</keyword>
<comment type="subcellular location">
    <subcellularLocation>
        <location evidence="11">Cytoplasm</location>
    </subcellularLocation>
</comment>
<comment type="catalytic activity">
    <reaction evidence="1 11">
        <text>Endonucleolytic cleavage to 5'-phosphomonoester.</text>
        <dbReference type="EC" id="3.1.26.4"/>
    </reaction>
</comment>
<dbReference type="NCBIfam" id="NF001236">
    <property type="entry name" value="PRK00203.1"/>
    <property type="match status" value="1"/>
</dbReference>
<dbReference type="GO" id="GO:0043137">
    <property type="term" value="P:DNA replication, removal of RNA primer"/>
    <property type="evidence" value="ECO:0007669"/>
    <property type="project" value="TreeGrafter"/>
</dbReference>
<comment type="similarity">
    <text evidence="3 11">Belongs to the RNase H family.</text>
</comment>
<dbReference type="Pfam" id="PF00075">
    <property type="entry name" value="RNase_H"/>
    <property type="match status" value="1"/>
</dbReference>
<sequence length="151" mass="17210">MENITIYCDGACSGNPGPGGFGCIIKKGDKEEEFSGGELLTTNNRMELLSAITALGKIPRHSKITVVSDSQYLVKGMTEWISGWKMKGWVNSKKEPVKNKDLWLKLINLSKKHSIKWEWVRGHEGHKENERCDYLARMYTKKLSSYKKNKT</sequence>
<name>A0A1F7RPN0_9BACT</name>
<dbReference type="InterPro" id="IPR002156">
    <property type="entry name" value="RNaseH_domain"/>
</dbReference>
<dbReference type="PANTHER" id="PTHR10642">
    <property type="entry name" value="RIBONUCLEASE H1"/>
    <property type="match status" value="1"/>
</dbReference>
<evidence type="ECO:0000256" key="6">
    <source>
        <dbReference type="ARBA" id="ARBA00022722"/>
    </source>
</evidence>